<dbReference type="AlphaFoldDB" id="T1KXC3"/>
<dbReference type="SUPFAM" id="SSF57625">
    <property type="entry name" value="Invertebrate chitin-binding proteins"/>
    <property type="match status" value="2"/>
</dbReference>
<dbReference type="HOGENOM" id="CLU_1612946_0_0_1"/>
<keyword evidence="4" id="KW-1015">Disulfide bond</keyword>
<dbReference type="KEGG" id="tut:107368131"/>
<evidence type="ECO:0000256" key="5">
    <source>
        <dbReference type="ARBA" id="ARBA00023180"/>
    </source>
</evidence>
<feature type="signal peptide" evidence="6">
    <location>
        <begin position="1"/>
        <end position="26"/>
    </location>
</feature>
<dbReference type="OrthoDB" id="439917at2759"/>
<keyword evidence="3" id="KW-0677">Repeat</keyword>
<accession>T1KXC3</accession>
<sequence length="165" mass="18479">MFQPKPMAICLLLIPLIACFIHLSESANKTIDRVCSSTAGNSYKADPRSCKCFYKCNQAFYQARLCCENDLYFNPATQGCDDPKNVNCTIVAEDLPEYRDSSKTELTSAKPPVKPDLEICFEGIGHYPDPGNTTCFYHCDANNYAHHRCCAPGLAFNPEIRSCDW</sequence>
<dbReference type="GO" id="GO:0005576">
    <property type="term" value="C:extracellular region"/>
    <property type="evidence" value="ECO:0007669"/>
    <property type="project" value="InterPro"/>
</dbReference>
<evidence type="ECO:0000256" key="4">
    <source>
        <dbReference type="ARBA" id="ARBA00023157"/>
    </source>
</evidence>
<dbReference type="Pfam" id="PF01607">
    <property type="entry name" value="CBM_14"/>
    <property type="match status" value="2"/>
</dbReference>
<dbReference type="InterPro" id="IPR002557">
    <property type="entry name" value="Chitin-bd_dom"/>
</dbReference>
<evidence type="ECO:0000256" key="2">
    <source>
        <dbReference type="ARBA" id="ARBA00022729"/>
    </source>
</evidence>
<dbReference type="GO" id="GO:0008061">
    <property type="term" value="F:chitin binding"/>
    <property type="evidence" value="ECO:0007669"/>
    <property type="project" value="UniProtKB-KW"/>
</dbReference>
<evidence type="ECO:0000256" key="6">
    <source>
        <dbReference type="SAM" id="SignalP"/>
    </source>
</evidence>
<feature type="chain" id="PRO_5004581918" description="Chitin-binding type-2 domain-containing protein" evidence="6">
    <location>
        <begin position="27"/>
        <end position="165"/>
    </location>
</feature>
<dbReference type="EMBL" id="CAEY01000677">
    <property type="status" value="NOT_ANNOTATED_CDS"/>
    <property type="molecule type" value="Genomic_DNA"/>
</dbReference>
<feature type="domain" description="Chitin-binding type-2" evidence="7">
    <location>
        <begin position="32"/>
        <end position="90"/>
    </location>
</feature>
<dbReference type="SMART" id="SM00494">
    <property type="entry name" value="ChtBD2"/>
    <property type="match status" value="2"/>
</dbReference>
<dbReference type="EnsemblMetazoa" id="tetur25g01870.1">
    <property type="protein sequence ID" value="tetur25g01870.1"/>
    <property type="gene ID" value="tetur25g01870"/>
</dbReference>
<dbReference type="PANTHER" id="PTHR23301">
    <property type="entry name" value="CHITIN BINDING PERITROPHIN-A"/>
    <property type="match status" value="1"/>
</dbReference>
<gene>
    <name evidence="8" type="primary">107368131</name>
</gene>
<keyword evidence="9" id="KW-1185">Reference proteome</keyword>
<keyword evidence="2 6" id="KW-0732">Signal</keyword>
<dbReference type="InterPro" id="IPR051940">
    <property type="entry name" value="Chitin_bind-dev_reg"/>
</dbReference>
<organism evidence="8 9">
    <name type="scientific">Tetranychus urticae</name>
    <name type="common">Two-spotted spider mite</name>
    <dbReference type="NCBI Taxonomy" id="32264"/>
    <lineage>
        <taxon>Eukaryota</taxon>
        <taxon>Metazoa</taxon>
        <taxon>Ecdysozoa</taxon>
        <taxon>Arthropoda</taxon>
        <taxon>Chelicerata</taxon>
        <taxon>Arachnida</taxon>
        <taxon>Acari</taxon>
        <taxon>Acariformes</taxon>
        <taxon>Trombidiformes</taxon>
        <taxon>Prostigmata</taxon>
        <taxon>Eleutherengona</taxon>
        <taxon>Raphignathae</taxon>
        <taxon>Tetranychoidea</taxon>
        <taxon>Tetranychidae</taxon>
        <taxon>Tetranychus</taxon>
    </lineage>
</organism>
<reference evidence="9" key="1">
    <citation type="submission" date="2011-08" db="EMBL/GenBank/DDBJ databases">
        <authorList>
            <person name="Rombauts S."/>
        </authorList>
    </citation>
    <scope>NUCLEOTIDE SEQUENCE</scope>
    <source>
        <strain evidence="9">London</strain>
    </source>
</reference>
<evidence type="ECO:0000313" key="8">
    <source>
        <dbReference type="EnsemblMetazoa" id="tetur25g01870.1"/>
    </source>
</evidence>
<dbReference type="InterPro" id="IPR036508">
    <property type="entry name" value="Chitin-bd_dom_sf"/>
</dbReference>
<dbReference type="PROSITE" id="PS50940">
    <property type="entry name" value="CHIT_BIND_II"/>
    <property type="match status" value="1"/>
</dbReference>
<evidence type="ECO:0000256" key="1">
    <source>
        <dbReference type="ARBA" id="ARBA00022669"/>
    </source>
</evidence>
<dbReference type="OMA" id="EIRSCDW"/>
<proteinExistence type="predicted"/>
<dbReference type="Proteomes" id="UP000015104">
    <property type="component" value="Unassembled WGS sequence"/>
</dbReference>
<dbReference type="PANTHER" id="PTHR23301:SF106">
    <property type="entry name" value="CHITIN-BINDING TYPE-2 DOMAIN-CONTAINING PROTEIN-RELATED"/>
    <property type="match status" value="1"/>
</dbReference>
<evidence type="ECO:0000256" key="3">
    <source>
        <dbReference type="ARBA" id="ARBA00022737"/>
    </source>
</evidence>
<dbReference type="Gene3D" id="2.170.140.10">
    <property type="entry name" value="Chitin binding domain"/>
    <property type="match status" value="2"/>
</dbReference>
<name>T1KXC3_TETUR</name>
<keyword evidence="5" id="KW-0325">Glycoprotein</keyword>
<keyword evidence="1" id="KW-0147">Chitin-binding</keyword>
<reference evidence="8" key="2">
    <citation type="submission" date="2015-06" db="UniProtKB">
        <authorList>
            <consortium name="EnsemblMetazoa"/>
        </authorList>
    </citation>
    <scope>IDENTIFICATION</scope>
</reference>
<protein>
    <recommendedName>
        <fullName evidence="7">Chitin-binding type-2 domain-containing protein</fullName>
    </recommendedName>
</protein>
<evidence type="ECO:0000259" key="7">
    <source>
        <dbReference type="PROSITE" id="PS50940"/>
    </source>
</evidence>
<evidence type="ECO:0000313" key="9">
    <source>
        <dbReference type="Proteomes" id="UP000015104"/>
    </source>
</evidence>